<comment type="caution">
    <text evidence="4">The sequence shown here is derived from an EMBL/GenBank/DDBJ whole genome shotgun (WGS) entry which is preliminary data.</text>
</comment>
<protein>
    <recommendedName>
        <fullName evidence="3">S phase cyclin A-associated protein in the endoplasmic reticulum N-terminal domain-containing protein</fullName>
    </recommendedName>
</protein>
<evidence type="ECO:0000313" key="5">
    <source>
        <dbReference type="Proteomes" id="UP001461498"/>
    </source>
</evidence>
<accession>A0AAW1CKG2</accession>
<name>A0AAW1CKG2_9HEMI</name>
<dbReference type="PANTHER" id="PTHR31434">
    <property type="entry name" value="S PHASE CYCLIN A-ASSOCIATED PROTEIN IN THE ENDOPLASMIC RETICULUM"/>
    <property type="match status" value="1"/>
</dbReference>
<dbReference type="Proteomes" id="UP001461498">
    <property type="component" value="Unassembled WGS sequence"/>
</dbReference>
<organism evidence="4 5">
    <name type="scientific">Rhynocoris fuscipes</name>
    <dbReference type="NCBI Taxonomy" id="488301"/>
    <lineage>
        <taxon>Eukaryota</taxon>
        <taxon>Metazoa</taxon>
        <taxon>Ecdysozoa</taxon>
        <taxon>Arthropoda</taxon>
        <taxon>Hexapoda</taxon>
        <taxon>Insecta</taxon>
        <taxon>Pterygota</taxon>
        <taxon>Neoptera</taxon>
        <taxon>Paraneoptera</taxon>
        <taxon>Hemiptera</taxon>
        <taxon>Heteroptera</taxon>
        <taxon>Panheteroptera</taxon>
        <taxon>Cimicomorpha</taxon>
        <taxon>Reduviidae</taxon>
        <taxon>Harpactorinae</taxon>
        <taxon>Harpactorini</taxon>
        <taxon>Rhynocoris</taxon>
    </lineage>
</organism>
<proteinExistence type="predicted"/>
<gene>
    <name evidence="4" type="ORF">O3M35_003875</name>
</gene>
<feature type="coiled-coil region" evidence="1">
    <location>
        <begin position="842"/>
        <end position="980"/>
    </location>
</feature>
<reference evidence="4 5" key="1">
    <citation type="submission" date="2022-12" db="EMBL/GenBank/DDBJ databases">
        <title>Chromosome-level genome assembly of true bugs.</title>
        <authorList>
            <person name="Ma L."/>
            <person name="Li H."/>
        </authorList>
    </citation>
    <scope>NUCLEOTIDE SEQUENCE [LARGE SCALE GENOMIC DNA]</scope>
    <source>
        <strain evidence="4">Lab_2022b</strain>
    </source>
</reference>
<dbReference type="PANTHER" id="PTHR31434:SF2">
    <property type="entry name" value="S PHASE CYCLIN A-ASSOCIATED PROTEIN IN THE ENDOPLASMIC RETICULUM"/>
    <property type="match status" value="1"/>
</dbReference>
<keyword evidence="1" id="KW-0175">Coiled coil</keyword>
<evidence type="ECO:0000256" key="1">
    <source>
        <dbReference type="SAM" id="Coils"/>
    </source>
</evidence>
<dbReference type="EMBL" id="JAPXFL010000013">
    <property type="protein sequence ID" value="KAK9497984.1"/>
    <property type="molecule type" value="Genomic_DNA"/>
</dbReference>
<evidence type="ECO:0000259" key="3">
    <source>
        <dbReference type="Pfam" id="PF16501"/>
    </source>
</evidence>
<feature type="domain" description="S phase cyclin A-associated protein in the endoplasmic reticulum N-terminal" evidence="3">
    <location>
        <begin position="18"/>
        <end position="86"/>
    </location>
</feature>
<dbReference type="Pfam" id="PF16501">
    <property type="entry name" value="SCAPER_N"/>
    <property type="match status" value="1"/>
</dbReference>
<dbReference type="InterPro" id="IPR032446">
    <property type="entry name" value="SCAPER_N"/>
</dbReference>
<feature type="region of interest" description="Disordered" evidence="2">
    <location>
        <begin position="563"/>
        <end position="591"/>
    </location>
</feature>
<feature type="coiled-coil region" evidence="1">
    <location>
        <begin position="772"/>
        <end position="817"/>
    </location>
</feature>
<feature type="compositionally biased region" description="Polar residues" evidence="2">
    <location>
        <begin position="563"/>
        <end position="572"/>
    </location>
</feature>
<sequence>MGERLSEDVYSYHWEDSAGSMESRYWNFVLDNYISCANEIYNHCLTSQNIHHTREMIALTQNYSYDFANLIEFINIRRLGINVPRPRRNTFSVYSGNDDEIQSIPTHSRRLWKSFRAEELVRKKKRGKNLRTAAYIPSCRNDLINSDINLKDDDLFKITTDLHQPIQIQPQRIQRTVQEQTWAQVIPQVPQLSVPHYHVPYTNFVHYPMGNFVTHQLSQSYGGNCHSGSNHSQIIAHANNDKNKEVINANDNISSESMKSSPLVIHTGVQVEITVHDSNADHSNSGNLEETQVNLSMKSPLQSDVNECVLVKDEISIVDDIGEECQTSDLLNVNNSLPATLTPPHLDDNVFTSNELNNPTFPVFPAEVTTDNVTLKSSYKEVLIKGLSSPAPHVSDNISEEVNTTLTSDQEGWQTVNNKKKALCEPRTYQTNRSLSPIIEEDLENKQGKKSLFSKAIRRKQNTNDILKTEKQMKISKEEEFKKTDCYDADDGNEWRNVVLKGLRKTRYDKKNSIGKSNIESGDSTFRSIEIFDENIKENLDLIDSVSDNTLKSNDKNTVNIEFDRASNNNNNEKIKRSSNRKKRFPTSDCSNSVTLDDSSVDIKFSDTVDQRNYNENTNALSPFTLLETGLNQQTLNFSHSESETSHNILDCNILDTIENENEESMKQEISDKKNIYLDSLRSDNETSQIQSVESFLTPKIENSLHENFDIFDENDFIIGNFDSVIDAKTSPEELEKILKTSLGETFEEESDATKLLRETEAKQQQAHEKRLQLLQCKTARVREQVQKVEEAKAAQYKLALQRKSQIDLKLKKAEENRNLYLSIIRKKAHDEEEKLKEIAFINELEAQNRRHDSLALRQEHEERLQTLFEERQRKVEEKAAKEAAVEERRRVLEAERQEKLKQMKEKRRRKEEIIDRKQQEKEKERLVIAREKAREREERLQARQAAQLATLEELQKRIQQKQEESARRHEENIELIRQKALEIGLHRSILDDVSSYHICYKLDDAEVQGNIPKDKMKANLKRRCKKIRSRLSQRGEEFVKKCSFLDPESSNFGKVPFVRHMLDLSKYCVKDLLIIENNVSTIERILTEVNNNLENKVDGFGPHLFIFFKGFLILESWFEAFICLPHTKISPFKKMFCKMCLLYNTVLKGNEDGIRFSICSNNIMKLVDTLSHCIDMMKINPKHYSILTENILCTCELALKTMATFVSEMDPILPFYRNMTNDTLSYLLTCGLTCKITEVFQLAVINEGGTFINLIPKFVQFLSALLDRSFMSEDVIRTLKSSDCIGTVPLLYEGLQKMNSNSSLPFYTKPVINLLLLFAKLDISAFQETLGAEGMGLQVRAIASFLMTYCSLNSGLDELLQAVIEIVGYFAVHNKNNQSLIQSGQQPTILQQLVSLPFKYFCDFEFKAKLFPTLVVCSYNNSTNRAIVENECSYKELELFLENSEVKKIPLLQVFFEKKDKPEDS</sequence>
<evidence type="ECO:0000256" key="2">
    <source>
        <dbReference type="SAM" id="MobiDB-lite"/>
    </source>
</evidence>
<keyword evidence="5" id="KW-1185">Reference proteome</keyword>
<evidence type="ECO:0000313" key="4">
    <source>
        <dbReference type="EMBL" id="KAK9497984.1"/>
    </source>
</evidence>